<dbReference type="PANTHER" id="PTHR21879">
    <property type="entry name" value="FI03362P-RELATED-RELATED"/>
    <property type="match status" value="1"/>
</dbReference>
<feature type="transmembrane region" description="Helical" evidence="1">
    <location>
        <begin position="105"/>
        <end position="129"/>
    </location>
</feature>
<name>A0A2A3EQT8_APICC</name>
<accession>A0A2A3EQT8</accession>
<dbReference type="Proteomes" id="UP000242457">
    <property type="component" value="Unassembled WGS sequence"/>
</dbReference>
<evidence type="ECO:0000313" key="2">
    <source>
        <dbReference type="EMBL" id="PBC33586.1"/>
    </source>
</evidence>
<dbReference type="InterPro" id="IPR012464">
    <property type="entry name" value="DUF1676"/>
</dbReference>
<dbReference type="OrthoDB" id="6622274at2759"/>
<reference evidence="2 3" key="1">
    <citation type="submission" date="2014-07" db="EMBL/GenBank/DDBJ databases">
        <title>Genomic and transcriptomic analysis on Apis cerana provide comprehensive insights into honey bee biology.</title>
        <authorList>
            <person name="Diao Q."/>
            <person name="Sun L."/>
            <person name="Zheng H."/>
            <person name="Zheng H."/>
            <person name="Xu S."/>
            <person name="Wang S."/>
            <person name="Zeng Z."/>
            <person name="Hu F."/>
            <person name="Su S."/>
            <person name="Wu J."/>
        </authorList>
    </citation>
    <scope>NUCLEOTIDE SEQUENCE [LARGE SCALE GENOMIC DNA]</scope>
    <source>
        <tissue evidence="2">Pupae without intestine</tissue>
    </source>
</reference>
<evidence type="ECO:0000313" key="3">
    <source>
        <dbReference type="Proteomes" id="UP000242457"/>
    </source>
</evidence>
<organism evidence="2 3">
    <name type="scientific">Apis cerana cerana</name>
    <name type="common">Oriental honeybee</name>
    <dbReference type="NCBI Taxonomy" id="94128"/>
    <lineage>
        <taxon>Eukaryota</taxon>
        <taxon>Metazoa</taxon>
        <taxon>Ecdysozoa</taxon>
        <taxon>Arthropoda</taxon>
        <taxon>Hexapoda</taxon>
        <taxon>Insecta</taxon>
        <taxon>Pterygota</taxon>
        <taxon>Neoptera</taxon>
        <taxon>Endopterygota</taxon>
        <taxon>Hymenoptera</taxon>
        <taxon>Apocrita</taxon>
        <taxon>Aculeata</taxon>
        <taxon>Apoidea</taxon>
        <taxon>Anthophila</taxon>
        <taxon>Apidae</taxon>
        <taxon>Apis</taxon>
    </lineage>
</organism>
<sequence length="364" mass="38907">MNEIHLMGQNVKLVKTRTRSSRGRFVNESNDNIERSVNDFFDTFALRITLPRWNGNREKNQIDVMFDETDIVQGRGKKGGGGGKGGGKGCQMMMMAGLMMLKMKFMGIATMKGMMMAGMSLMISMAMIMNKYMKGGGGGGGGGGQYKEIVLLTKSGGGGGGYGGGGGGGYGGGGGGGYGGGGGGGGDYYGAPPSMTYGVPSGGGGWGRSFGKRFITTNPDKTNRTNDSTNSLFKSERKPVLSTNFSSYKNYGSNFTYSNWNYSNHAQPQAYLINNVSSVENNNGMEPLLHSSDKYASGTKTYRINEGSIDDTRDHVTDTGPVVDYTDNVALTNHIGKNYGTNLTQPIYSDEWQSTEEKLGVKFE</sequence>
<keyword evidence="1" id="KW-0472">Membrane</keyword>
<gene>
    <name evidence="2" type="ORF">APICC_10078</name>
</gene>
<dbReference type="AlphaFoldDB" id="A0A2A3EQT8"/>
<evidence type="ECO:0000256" key="1">
    <source>
        <dbReference type="SAM" id="Phobius"/>
    </source>
</evidence>
<protein>
    <submittedName>
        <fullName evidence="2">Uncharacterized protein</fullName>
    </submittedName>
</protein>
<keyword evidence="1" id="KW-0812">Transmembrane</keyword>
<dbReference type="EMBL" id="KZ288200">
    <property type="protein sequence ID" value="PBC33586.1"/>
    <property type="molecule type" value="Genomic_DNA"/>
</dbReference>
<proteinExistence type="predicted"/>
<keyword evidence="1" id="KW-1133">Transmembrane helix</keyword>
<keyword evidence="3" id="KW-1185">Reference proteome</keyword>
<dbReference type="GO" id="GO:0016020">
    <property type="term" value="C:membrane"/>
    <property type="evidence" value="ECO:0007669"/>
    <property type="project" value="TreeGrafter"/>
</dbReference>
<dbReference type="Pfam" id="PF07898">
    <property type="entry name" value="DUF1676"/>
    <property type="match status" value="1"/>
</dbReference>